<dbReference type="EMBL" id="JAUHHV010000002">
    <property type="protein sequence ID" value="KAK1434247.1"/>
    <property type="molecule type" value="Genomic_DNA"/>
</dbReference>
<dbReference type="Proteomes" id="UP001229421">
    <property type="component" value="Unassembled WGS sequence"/>
</dbReference>
<name>A0AAD8L9A8_TARER</name>
<feature type="compositionally biased region" description="Polar residues" evidence="1">
    <location>
        <begin position="84"/>
        <end position="112"/>
    </location>
</feature>
<evidence type="ECO:0000256" key="1">
    <source>
        <dbReference type="SAM" id="MobiDB-lite"/>
    </source>
</evidence>
<protein>
    <submittedName>
        <fullName evidence="2">Uncharacterized protein</fullName>
    </submittedName>
</protein>
<accession>A0AAD8L9A8</accession>
<keyword evidence="3" id="KW-1185">Reference proteome</keyword>
<sequence>MQIKLRTGDAQTSKTQASRCAWNRWKEMAGGVRSKEACMQLTLIPNTVTDKCTERARNRSRKPPSSFTLVLNHHHVSSSSSSSIHTTNFIDSSSSYSPQTCLTTRSGTCKLE</sequence>
<organism evidence="2 3">
    <name type="scientific">Tagetes erecta</name>
    <name type="common">African marigold</name>
    <dbReference type="NCBI Taxonomy" id="13708"/>
    <lineage>
        <taxon>Eukaryota</taxon>
        <taxon>Viridiplantae</taxon>
        <taxon>Streptophyta</taxon>
        <taxon>Embryophyta</taxon>
        <taxon>Tracheophyta</taxon>
        <taxon>Spermatophyta</taxon>
        <taxon>Magnoliopsida</taxon>
        <taxon>eudicotyledons</taxon>
        <taxon>Gunneridae</taxon>
        <taxon>Pentapetalae</taxon>
        <taxon>asterids</taxon>
        <taxon>campanulids</taxon>
        <taxon>Asterales</taxon>
        <taxon>Asteraceae</taxon>
        <taxon>Asteroideae</taxon>
        <taxon>Heliantheae alliance</taxon>
        <taxon>Tageteae</taxon>
        <taxon>Tagetes</taxon>
    </lineage>
</organism>
<comment type="caution">
    <text evidence="2">The sequence shown here is derived from an EMBL/GenBank/DDBJ whole genome shotgun (WGS) entry which is preliminary data.</text>
</comment>
<feature type="region of interest" description="Disordered" evidence="1">
    <location>
        <begin position="76"/>
        <end position="112"/>
    </location>
</feature>
<proteinExistence type="predicted"/>
<evidence type="ECO:0000313" key="3">
    <source>
        <dbReference type="Proteomes" id="UP001229421"/>
    </source>
</evidence>
<reference evidence="2" key="1">
    <citation type="journal article" date="2023" name="bioRxiv">
        <title>Improved chromosome-level genome assembly for marigold (Tagetes erecta).</title>
        <authorList>
            <person name="Jiang F."/>
            <person name="Yuan L."/>
            <person name="Wang S."/>
            <person name="Wang H."/>
            <person name="Xu D."/>
            <person name="Wang A."/>
            <person name="Fan W."/>
        </authorList>
    </citation>
    <scope>NUCLEOTIDE SEQUENCE</scope>
    <source>
        <strain evidence="2">WSJ</strain>
        <tissue evidence="2">Leaf</tissue>
    </source>
</reference>
<evidence type="ECO:0000313" key="2">
    <source>
        <dbReference type="EMBL" id="KAK1434247.1"/>
    </source>
</evidence>
<gene>
    <name evidence="2" type="ORF">QVD17_11167</name>
</gene>
<dbReference type="AlphaFoldDB" id="A0AAD8L9A8"/>